<evidence type="ECO:0000313" key="1">
    <source>
        <dbReference type="EnsemblPlants" id="AVESA.00010b.r2.4CG1292500.1.CDS.1"/>
    </source>
</evidence>
<protein>
    <submittedName>
        <fullName evidence="1">Uncharacterized protein</fullName>
    </submittedName>
</protein>
<organism evidence="1 2">
    <name type="scientific">Avena sativa</name>
    <name type="common">Oat</name>
    <dbReference type="NCBI Taxonomy" id="4498"/>
    <lineage>
        <taxon>Eukaryota</taxon>
        <taxon>Viridiplantae</taxon>
        <taxon>Streptophyta</taxon>
        <taxon>Embryophyta</taxon>
        <taxon>Tracheophyta</taxon>
        <taxon>Spermatophyta</taxon>
        <taxon>Magnoliopsida</taxon>
        <taxon>Liliopsida</taxon>
        <taxon>Poales</taxon>
        <taxon>Poaceae</taxon>
        <taxon>BOP clade</taxon>
        <taxon>Pooideae</taxon>
        <taxon>Poodae</taxon>
        <taxon>Poeae</taxon>
        <taxon>Poeae Chloroplast Group 1 (Aveneae type)</taxon>
        <taxon>Aveninae</taxon>
        <taxon>Avena</taxon>
    </lineage>
</organism>
<reference evidence="1" key="1">
    <citation type="submission" date="2021-05" db="EMBL/GenBank/DDBJ databases">
        <authorList>
            <person name="Scholz U."/>
            <person name="Mascher M."/>
            <person name="Fiebig A."/>
        </authorList>
    </citation>
    <scope>NUCLEOTIDE SEQUENCE [LARGE SCALE GENOMIC DNA]</scope>
</reference>
<reference evidence="1" key="2">
    <citation type="submission" date="2025-09" db="UniProtKB">
        <authorList>
            <consortium name="EnsemblPlants"/>
        </authorList>
    </citation>
    <scope>IDENTIFICATION</scope>
</reference>
<accession>A0ACD5WV83</accession>
<evidence type="ECO:0000313" key="2">
    <source>
        <dbReference type="Proteomes" id="UP001732700"/>
    </source>
</evidence>
<keyword evidence="2" id="KW-1185">Reference proteome</keyword>
<sequence length="183" mass="20944">MQSLPELRTSWKIEKHASVVFTHKVFDALQKEILAAREYCVVESMRHEGEEKITLISDGRSSKVREVVLNTRTMDAHCTCKLFKSLGIPCRHVIYVLRGSRIEELPSHFVLKRWTQICKKEPKFDEDGNLFEEKAKSPLDLAIEKKTSGARKDFEESIRLAAHSLETMDVVTTCPATLVDTVR</sequence>
<proteinExistence type="predicted"/>
<dbReference type="EnsemblPlants" id="AVESA.00010b.r2.4CG1292500.1">
    <property type="protein sequence ID" value="AVESA.00010b.r2.4CG1292500.1.CDS.1"/>
    <property type="gene ID" value="AVESA.00010b.r2.4CG1292500"/>
</dbReference>
<dbReference type="Proteomes" id="UP001732700">
    <property type="component" value="Chromosome 4C"/>
</dbReference>
<name>A0ACD5WV83_AVESA</name>